<feature type="active site" evidence="8">
    <location>
        <position position="237"/>
    </location>
</feature>
<evidence type="ECO:0000313" key="10">
    <source>
        <dbReference type="EMBL" id="QNO18864.1"/>
    </source>
</evidence>
<keyword evidence="3 8" id="KW-0028">Amino-acid biosynthesis</keyword>
<reference evidence="10 11" key="1">
    <citation type="submission" date="2020-08" db="EMBL/GenBank/DDBJ databases">
        <authorList>
            <person name="Ren C."/>
            <person name="Gu Y."/>
            <person name="Xu Y."/>
        </authorList>
    </citation>
    <scope>NUCLEOTIDE SEQUENCE [LARGE SCALE GENOMIC DNA]</scope>
    <source>
        <strain evidence="10 11">LBM18003</strain>
    </source>
</reference>
<dbReference type="RefSeq" id="WP_212507933.1">
    <property type="nucleotide sequence ID" value="NZ_CP060696.1"/>
</dbReference>
<dbReference type="CDD" id="cd03131">
    <property type="entry name" value="GATase1_HTS"/>
    <property type="match status" value="1"/>
</dbReference>
<comment type="caution">
    <text evidence="8">Lacks conserved residue(s) required for the propagation of feature annotation.</text>
</comment>
<evidence type="ECO:0000256" key="8">
    <source>
        <dbReference type="HAMAP-Rule" id="MF_00295"/>
    </source>
</evidence>
<evidence type="ECO:0000256" key="9">
    <source>
        <dbReference type="PIRSR" id="PIRSR000450-1"/>
    </source>
</evidence>
<sequence length="314" mass="36510">MPIKIPDTLPARAVLEKEHIFVMTHRRALHQDIRPLRIALVNLMPTKITTETQILRCLANTPLQIEVDLIQTVTHKSKNTPEDHLLNFYETFDDIKNRVYDGCIITGAPVELMDYEQVDYWPELCRIFEWTKTNVHSTFHICWAAQAGLYYHYGVPKYILPQKVFGVFPHHALKKKSRLFRGFDDVYWVPHSRQTEVRAEDIEKVPQLRIMSVSPEVGVHIVSDQEGRQYFVMGHSEYDVDTLGTEYRRDLEKGVPIAMPKHYYPGNDPSRAPVNNWRATGQLLYTNWLNYFVYQTTPFDLSALGNDSLDCAML</sequence>
<evidence type="ECO:0000256" key="4">
    <source>
        <dbReference type="ARBA" id="ARBA00022679"/>
    </source>
</evidence>
<feature type="active site" description="Acyl-thioester intermediate" evidence="8 9">
    <location>
        <position position="142"/>
    </location>
</feature>
<evidence type="ECO:0000256" key="7">
    <source>
        <dbReference type="ARBA" id="ARBA00049043"/>
    </source>
</evidence>
<dbReference type="KEGG" id="caml:H6X83_04330"/>
<comment type="function">
    <text evidence="8">Transfers an acetyl group from acetyl-CoA to L-homoserine, forming acetyl-L-homoserine.</text>
</comment>
<accession>A0A7G9WJK2</accession>
<gene>
    <name evidence="10" type="primary">metA</name>
    <name evidence="8" type="synonym">metAA</name>
    <name evidence="10" type="ORF">H6X83_04330</name>
</gene>
<feature type="binding site" evidence="8">
    <location>
        <position position="192"/>
    </location>
    <ligand>
        <name>substrate</name>
    </ligand>
</feature>
<organism evidence="10 11">
    <name type="scientific">Caproicibacterium amylolyticum</name>
    <dbReference type="NCBI Taxonomy" id="2766537"/>
    <lineage>
        <taxon>Bacteria</taxon>
        <taxon>Bacillati</taxon>
        <taxon>Bacillota</taxon>
        <taxon>Clostridia</taxon>
        <taxon>Eubacteriales</taxon>
        <taxon>Oscillospiraceae</taxon>
        <taxon>Caproicibacterium</taxon>
    </lineage>
</organism>
<keyword evidence="2 8" id="KW-0963">Cytoplasm</keyword>
<feature type="active site" description="Proton acceptor" evidence="8">
    <location>
        <position position="235"/>
    </location>
</feature>
<dbReference type="EMBL" id="CP060696">
    <property type="protein sequence ID" value="QNO18864.1"/>
    <property type="molecule type" value="Genomic_DNA"/>
</dbReference>
<evidence type="ECO:0000256" key="6">
    <source>
        <dbReference type="ARBA" id="ARBA00023315"/>
    </source>
</evidence>
<dbReference type="SUPFAM" id="SSF52317">
    <property type="entry name" value="Class I glutamine amidotransferase-like"/>
    <property type="match status" value="1"/>
</dbReference>
<dbReference type="HAMAP" id="MF_00295">
    <property type="entry name" value="MetA_acyltransf"/>
    <property type="match status" value="1"/>
</dbReference>
<dbReference type="EC" id="2.3.1.31" evidence="8"/>
<dbReference type="PANTHER" id="PTHR20919">
    <property type="entry name" value="HOMOSERINE O-SUCCINYLTRANSFERASE"/>
    <property type="match status" value="1"/>
</dbReference>
<dbReference type="InterPro" id="IPR005697">
    <property type="entry name" value="HST_MetA"/>
</dbReference>
<evidence type="ECO:0000256" key="3">
    <source>
        <dbReference type="ARBA" id="ARBA00022605"/>
    </source>
</evidence>
<evidence type="ECO:0000256" key="1">
    <source>
        <dbReference type="ARBA" id="ARBA00004496"/>
    </source>
</evidence>
<dbReference type="PANTHER" id="PTHR20919:SF0">
    <property type="entry name" value="HOMOSERINE O-SUCCINYLTRANSFERASE"/>
    <property type="match status" value="1"/>
</dbReference>
<keyword evidence="4 8" id="KW-0808">Transferase</keyword>
<dbReference type="GO" id="GO:0019281">
    <property type="term" value="P:L-methionine biosynthetic process from homoserine via O-succinyl-L-homoserine and cystathionine"/>
    <property type="evidence" value="ECO:0007669"/>
    <property type="project" value="InterPro"/>
</dbReference>
<dbReference type="GO" id="GO:0008899">
    <property type="term" value="F:homoserine O-succinyltransferase activity"/>
    <property type="evidence" value="ECO:0007669"/>
    <property type="project" value="UniProtKB-UniRule"/>
</dbReference>
<feature type="binding site" evidence="8">
    <location>
        <position position="249"/>
    </location>
    <ligand>
        <name>substrate</name>
    </ligand>
</feature>
<comment type="subcellular location">
    <subcellularLocation>
        <location evidence="1 8">Cytoplasm</location>
    </subcellularLocation>
</comment>
<dbReference type="NCBIfam" id="TIGR01001">
    <property type="entry name" value="metA"/>
    <property type="match status" value="1"/>
</dbReference>
<feature type="site" description="Important for acyl-CoA specificity" evidence="8">
    <location>
        <position position="111"/>
    </location>
</feature>
<keyword evidence="5 8" id="KW-0486">Methionine biosynthesis</keyword>
<feature type="site" description="Important for substrate specificity" evidence="8">
    <location>
        <position position="192"/>
    </location>
</feature>
<keyword evidence="11" id="KW-1185">Reference proteome</keyword>
<protein>
    <recommendedName>
        <fullName evidence="8">Homoserine O-acetyltransferase</fullName>
        <shortName evidence="8">HAT</shortName>
        <ecNumber evidence="8">2.3.1.31</ecNumber>
    </recommendedName>
    <alternativeName>
        <fullName evidence="8">Homoserine transacetylase</fullName>
        <shortName evidence="8">HTA</shortName>
    </alternativeName>
</protein>
<evidence type="ECO:0000256" key="5">
    <source>
        <dbReference type="ARBA" id="ARBA00023167"/>
    </source>
</evidence>
<name>A0A7G9WJK2_9FIRM</name>
<feature type="binding site" evidence="8">
    <location>
        <position position="163"/>
    </location>
    <ligand>
        <name>substrate</name>
    </ligand>
</feature>
<dbReference type="Gene3D" id="3.40.50.880">
    <property type="match status" value="1"/>
</dbReference>
<dbReference type="FunFam" id="3.40.50.880:FF:000004">
    <property type="entry name" value="Homoserine O-succinyltransferase"/>
    <property type="match status" value="1"/>
</dbReference>
<dbReference type="GO" id="GO:0004414">
    <property type="term" value="F:homoserine O-acetyltransferase activity"/>
    <property type="evidence" value="ECO:0007669"/>
    <property type="project" value="UniProtKB-EC"/>
</dbReference>
<dbReference type="AlphaFoldDB" id="A0A7G9WJK2"/>
<dbReference type="Pfam" id="PF04204">
    <property type="entry name" value="HTS"/>
    <property type="match status" value="1"/>
</dbReference>
<keyword evidence="6 8" id="KW-0012">Acyltransferase</keyword>
<dbReference type="PIRSF" id="PIRSF000450">
    <property type="entry name" value="H_ser_succinyltr"/>
    <property type="match status" value="1"/>
</dbReference>
<evidence type="ECO:0000256" key="2">
    <source>
        <dbReference type="ARBA" id="ARBA00022490"/>
    </source>
</evidence>
<dbReference type="UniPathway" id="UPA00051">
    <property type="reaction ID" value="UER00074"/>
</dbReference>
<comment type="catalytic activity">
    <reaction evidence="7 8">
        <text>L-homoserine + acetyl-CoA = O-acetyl-L-homoserine + CoA</text>
        <dbReference type="Rhea" id="RHEA:13701"/>
        <dbReference type="ChEBI" id="CHEBI:57287"/>
        <dbReference type="ChEBI" id="CHEBI:57288"/>
        <dbReference type="ChEBI" id="CHEBI:57476"/>
        <dbReference type="ChEBI" id="CHEBI:57716"/>
        <dbReference type="EC" id="2.3.1.31"/>
    </reaction>
</comment>
<evidence type="ECO:0000313" key="11">
    <source>
        <dbReference type="Proteomes" id="UP000516046"/>
    </source>
</evidence>
<dbReference type="InterPro" id="IPR033752">
    <property type="entry name" value="MetA_family"/>
</dbReference>
<dbReference type="Proteomes" id="UP000516046">
    <property type="component" value="Chromosome"/>
</dbReference>
<comment type="similarity">
    <text evidence="8">Belongs to the MetA family.</text>
</comment>
<dbReference type="InterPro" id="IPR029062">
    <property type="entry name" value="Class_I_gatase-like"/>
</dbReference>
<proteinExistence type="inferred from homology"/>
<comment type="pathway">
    <text evidence="8">Amino-acid biosynthesis; L-methionine biosynthesis via de novo pathway; O-acetyl-L-homoserine from L-homoserine: step 1/1.</text>
</comment>
<dbReference type="GO" id="GO:0005737">
    <property type="term" value="C:cytoplasm"/>
    <property type="evidence" value="ECO:0007669"/>
    <property type="project" value="UniProtKB-SubCell"/>
</dbReference>